<evidence type="ECO:0000313" key="1">
    <source>
        <dbReference type="Proteomes" id="UP000025227"/>
    </source>
</evidence>
<organism evidence="1 2">
    <name type="scientific">Haemonchus contortus</name>
    <name type="common">Barber pole worm</name>
    <dbReference type="NCBI Taxonomy" id="6289"/>
    <lineage>
        <taxon>Eukaryota</taxon>
        <taxon>Metazoa</taxon>
        <taxon>Ecdysozoa</taxon>
        <taxon>Nematoda</taxon>
        <taxon>Chromadorea</taxon>
        <taxon>Rhabditida</taxon>
        <taxon>Rhabditina</taxon>
        <taxon>Rhabditomorpha</taxon>
        <taxon>Strongyloidea</taxon>
        <taxon>Trichostrongylidae</taxon>
        <taxon>Haemonchus</taxon>
    </lineage>
</organism>
<sequence length="168" mass="18993">MGKVICDFYSHLFDSHVYLPTHHLGQDEYTAPSALPSEIRDAITPAKKCTAPGPDGIKPEHLKSPPPAISRTLARLFTRYLSEYKVPTSLEIRKTVLLCRKGDPDDIGNYRPISPLSVILDEGQPCEQAESRIRFSTSDHIHPLTRHIEVSREYKMPLCHISVFMLTQ</sequence>
<dbReference type="AlphaFoldDB" id="A0A7I4Z1J3"/>
<accession>A0A7I4Z1J3</accession>
<keyword evidence="1" id="KW-1185">Reference proteome</keyword>
<reference evidence="2" key="1">
    <citation type="submission" date="2020-12" db="UniProtKB">
        <authorList>
            <consortium name="WormBaseParasite"/>
        </authorList>
    </citation>
    <scope>IDENTIFICATION</scope>
    <source>
        <strain evidence="2">MHco3</strain>
    </source>
</reference>
<dbReference type="OrthoDB" id="410104at2759"/>
<protein>
    <submittedName>
        <fullName evidence="2">Uncharacterized protein</fullName>
    </submittedName>
</protein>
<dbReference type="WBParaSite" id="HCON_00177570-00001">
    <property type="protein sequence ID" value="HCON_00177570-00001"/>
    <property type="gene ID" value="HCON_00177570"/>
</dbReference>
<name>A0A7I4Z1J3_HAECO</name>
<proteinExistence type="predicted"/>
<dbReference type="Proteomes" id="UP000025227">
    <property type="component" value="Unplaced"/>
</dbReference>
<evidence type="ECO:0000313" key="2">
    <source>
        <dbReference type="WBParaSite" id="HCON_00177570-00001"/>
    </source>
</evidence>